<dbReference type="PROSITE" id="PS51257">
    <property type="entry name" value="PROKAR_LIPOPROTEIN"/>
    <property type="match status" value="1"/>
</dbReference>
<organism evidence="2">
    <name type="scientific">Triticum aestivum</name>
    <name type="common">Wheat</name>
    <dbReference type="NCBI Taxonomy" id="4565"/>
    <lineage>
        <taxon>Eukaryota</taxon>
        <taxon>Viridiplantae</taxon>
        <taxon>Streptophyta</taxon>
        <taxon>Embryophyta</taxon>
        <taxon>Tracheophyta</taxon>
        <taxon>Spermatophyta</taxon>
        <taxon>Magnoliopsida</taxon>
        <taxon>Liliopsida</taxon>
        <taxon>Poales</taxon>
        <taxon>Poaceae</taxon>
        <taxon>BOP clade</taxon>
        <taxon>Pooideae</taxon>
        <taxon>Triticodae</taxon>
        <taxon>Triticeae</taxon>
        <taxon>Triticinae</taxon>
        <taxon>Triticum</taxon>
    </lineage>
</organism>
<dbReference type="EnsemblPlants" id="TraesCS4B02G079500.1">
    <property type="protein sequence ID" value="TraesCS4B02G079500.1"/>
    <property type="gene ID" value="TraesCS4B02G079500"/>
</dbReference>
<dbReference type="AlphaFoldDB" id="A0A3B6IL26"/>
<name>A0A3B6IL26_WHEAT</name>
<keyword evidence="1" id="KW-1133">Transmembrane helix</keyword>
<keyword evidence="1" id="KW-0472">Membrane</keyword>
<accession>A0A3B6IL26</accession>
<dbReference type="Gramene" id="TraesCS4B03G0181200.1">
    <property type="protein sequence ID" value="TraesCS4B03G0181200.1.CDS"/>
    <property type="gene ID" value="TraesCS4B03G0181200"/>
</dbReference>
<dbReference type="Gramene" id="TraesRN4B0100189900.1">
    <property type="protein sequence ID" value="TraesRN4B0100189900.1"/>
    <property type="gene ID" value="TraesRN4B0100189900"/>
</dbReference>
<sequence length="164" mass="17900">MLDRLNKNDARLTPFAAVYFCAAVTAMILGMVACKFPMSAPYSMSIAGHGAFHALLFMLLGLHFDTYIYHASAFLAIGCACVGGLLLLVYWGCSTEDPMVISFCVKHAKSAGSWICSFICSSWGKLVNKLQSYRTRDPANETTKQEGTESMQKLLIKDGVPPDV</sequence>
<keyword evidence="3" id="KW-1185">Reference proteome</keyword>
<keyword evidence="1" id="KW-0812">Transmembrane</keyword>
<evidence type="ECO:0000313" key="3">
    <source>
        <dbReference type="Proteomes" id="UP000019116"/>
    </source>
</evidence>
<dbReference type="Gramene" id="TraesROB_scaffold_076214_01G000100.1">
    <property type="protein sequence ID" value="TraesROB_scaffold_076214_01G000100.1"/>
    <property type="gene ID" value="TraesROB_scaffold_076214_01G000100"/>
</dbReference>
<dbReference type="Proteomes" id="UP000019116">
    <property type="component" value="Chromosome 4B"/>
</dbReference>
<protein>
    <submittedName>
        <fullName evidence="2">Uncharacterized protein</fullName>
    </submittedName>
</protein>
<dbReference type="Gramene" id="TraesLAC4B03G02207530.1">
    <property type="protein sequence ID" value="TraesLAC4B03G02207530.1"/>
    <property type="gene ID" value="TraesLAC4B03G02207530"/>
</dbReference>
<gene>
    <name evidence="2" type="primary">LOC123091138</name>
</gene>
<dbReference type="Gramene" id="TraesCS4B02G079500.1">
    <property type="protein sequence ID" value="TraesCS4B02G079500.1"/>
    <property type="gene ID" value="TraesCS4B02G079500"/>
</dbReference>
<dbReference type="GeneID" id="123091138"/>
<reference evidence="2" key="2">
    <citation type="submission" date="2018-10" db="UniProtKB">
        <authorList>
            <consortium name="EnsemblPlants"/>
        </authorList>
    </citation>
    <scope>IDENTIFICATION</scope>
</reference>
<proteinExistence type="predicted"/>
<evidence type="ECO:0000256" key="1">
    <source>
        <dbReference type="SAM" id="Phobius"/>
    </source>
</evidence>
<evidence type="ECO:0000313" key="2">
    <source>
        <dbReference type="EnsemblPlants" id="TraesCS4B02G079500.1"/>
    </source>
</evidence>
<dbReference type="Gramene" id="TraesWEE_scaffold_017296_01G000100.1">
    <property type="protein sequence ID" value="TraesWEE_scaffold_017296_01G000100.1"/>
    <property type="gene ID" value="TraesWEE_scaffold_017296_01G000100"/>
</dbReference>
<dbReference type="Gramene" id="TraesSTA4B03G02249140.1">
    <property type="protein sequence ID" value="TraesSTA4B03G02249140.1"/>
    <property type="gene ID" value="TraesSTA4B03G02249140"/>
</dbReference>
<dbReference type="Gramene" id="TraesSYM4B03G02280520.1">
    <property type="protein sequence ID" value="TraesSYM4B03G02280520.1"/>
    <property type="gene ID" value="TraesSYM4B03G02280520"/>
</dbReference>
<feature type="transmembrane region" description="Helical" evidence="1">
    <location>
        <begin position="67"/>
        <end position="91"/>
    </location>
</feature>
<dbReference type="RefSeq" id="XP_044368477.1">
    <property type="nucleotide sequence ID" value="XM_044512542.1"/>
</dbReference>
<dbReference type="Gramene" id="TraesCLE_scaffold_063357_01G000100.1">
    <property type="protein sequence ID" value="TraesCLE_scaffold_063357_01G000100.1"/>
    <property type="gene ID" value="TraesCLE_scaffold_063357_01G000100"/>
</dbReference>
<reference evidence="2" key="1">
    <citation type="submission" date="2018-08" db="EMBL/GenBank/DDBJ databases">
        <authorList>
            <person name="Rossello M."/>
        </authorList>
    </citation>
    <scope>NUCLEOTIDE SEQUENCE [LARGE SCALE GENOMIC DNA]</scope>
    <source>
        <strain evidence="2">cv. Chinese Spring</strain>
    </source>
</reference>
<dbReference type="Gramene" id="TraesCAD_scaffold_014727_01G000100.1">
    <property type="protein sequence ID" value="TraesCAD_scaffold_014727_01G000100.1"/>
    <property type="gene ID" value="TraesCAD_scaffold_014727_01G000100"/>
</dbReference>
<feature type="transmembrane region" description="Helical" evidence="1">
    <location>
        <begin position="12"/>
        <end position="33"/>
    </location>
</feature>
<dbReference type="Gramene" id="TraesMAC4B03G02253390.1">
    <property type="protein sequence ID" value="TraesMAC4B03G02253390.1"/>
    <property type="gene ID" value="TraesMAC4B03G02253390"/>
</dbReference>